<keyword evidence="3 10" id="KW-0479">Metal-binding</keyword>
<dbReference type="CDD" id="cd04280">
    <property type="entry name" value="ZnMc_astacin_like"/>
    <property type="match status" value="1"/>
</dbReference>
<feature type="domain" description="ShKT" evidence="13">
    <location>
        <begin position="251"/>
        <end position="287"/>
    </location>
</feature>
<keyword evidence="5 10" id="KW-0862">Zinc</keyword>
<keyword evidence="7" id="KW-0865">Zymogen</keyword>
<gene>
    <name evidence="15" type="ORF">MSPICULIGERA_LOCUS6273</name>
</gene>
<proteinExistence type="predicted"/>
<evidence type="ECO:0000256" key="9">
    <source>
        <dbReference type="PROSITE-ProRule" id="PRU01005"/>
    </source>
</evidence>
<feature type="active site" evidence="10">
    <location>
        <position position="114"/>
    </location>
</feature>
<evidence type="ECO:0000259" key="13">
    <source>
        <dbReference type="PROSITE" id="PS51670"/>
    </source>
</evidence>
<accession>A0AA36CEX1</accession>
<dbReference type="InterPro" id="IPR003582">
    <property type="entry name" value="ShKT_dom"/>
</dbReference>
<dbReference type="Pfam" id="PF01549">
    <property type="entry name" value="ShK"/>
    <property type="match status" value="2"/>
</dbReference>
<reference evidence="15" key="1">
    <citation type="submission" date="2023-06" db="EMBL/GenBank/DDBJ databases">
        <authorList>
            <person name="Delattre M."/>
        </authorList>
    </citation>
    <scope>NUCLEOTIDE SEQUENCE</scope>
    <source>
        <strain evidence="15">AF72</strain>
    </source>
</reference>
<dbReference type="Gene3D" id="3.40.390.10">
    <property type="entry name" value="Collagenase (Catalytic Domain)"/>
    <property type="match status" value="1"/>
</dbReference>
<dbReference type="GO" id="GO:0004222">
    <property type="term" value="F:metalloendopeptidase activity"/>
    <property type="evidence" value="ECO:0007669"/>
    <property type="project" value="UniProtKB-UniRule"/>
</dbReference>
<dbReference type="EC" id="3.4.24.-" evidence="11"/>
<comment type="caution">
    <text evidence="9">Lacks conserved residue(s) required for the propagation of feature annotation.</text>
</comment>
<dbReference type="Pfam" id="PF01400">
    <property type="entry name" value="Astacin"/>
    <property type="match status" value="1"/>
</dbReference>
<dbReference type="AlphaFoldDB" id="A0AA36CEX1"/>
<dbReference type="PROSITE" id="PS51864">
    <property type="entry name" value="ASTACIN"/>
    <property type="match status" value="1"/>
</dbReference>
<evidence type="ECO:0000256" key="8">
    <source>
        <dbReference type="ARBA" id="ARBA00023157"/>
    </source>
</evidence>
<dbReference type="Gene3D" id="1.10.10.1940">
    <property type="match status" value="1"/>
</dbReference>
<protein>
    <recommendedName>
        <fullName evidence="11">Metalloendopeptidase</fullName>
        <ecNumber evidence="11">3.4.24.-</ecNumber>
    </recommendedName>
</protein>
<dbReference type="InterPro" id="IPR006026">
    <property type="entry name" value="Peptidase_Metallo"/>
</dbReference>
<keyword evidence="4 10" id="KW-0378">Hydrolase</keyword>
<dbReference type="Gene3D" id="1.10.10.1870">
    <property type="entry name" value="ShTK domain-like"/>
    <property type="match status" value="1"/>
</dbReference>
<feature type="binding site" evidence="10">
    <location>
        <position position="123"/>
    </location>
    <ligand>
        <name>Zn(2+)</name>
        <dbReference type="ChEBI" id="CHEBI:29105"/>
        <note>catalytic</note>
    </ligand>
</feature>
<keyword evidence="2 10" id="KW-0645">Protease</keyword>
<dbReference type="PANTHER" id="PTHR10127">
    <property type="entry name" value="DISCOIDIN, CUB, EGF, LAMININ , AND ZINC METALLOPROTEASE DOMAIN CONTAINING"/>
    <property type="match status" value="1"/>
</dbReference>
<dbReference type="SMART" id="SM00254">
    <property type="entry name" value="ShKT"/>
    <property type="match status" value="2"/>
</dbReference>
<comment type="caution">
    <text evidence="15">The sequence shown here is derived from an EMBL/GenBank/DDBJ whole genome shotgun (WGS) entry which is preliminary data.</text>
</comment>
<dbReference type="EMBL" id="CATQJA010001552">
    <property type="protein sequence ID" value="CAJ0567733.1"/>
    <property type="molecule type" value="Genomic_DNA"/>
</dbReference>
<evidence type="ECO:0000256" key="5">
    <source>
        <dbReference type="ARBA" id="ARBA00022833"/>
    </source>
</evidence>
<dbReference type="SMART" id="SM00235">
    <property type="entry name" value="ZnMc"/>
    <property type="match status" value="1"/>
</dbReference>
<keyword evidence="16" id="KW-1185">Reference proteome</keyword>
<sequence length="366" mass="41855">MVLTPPQLARYIENGSLLVRGVSRKESAHNRWINNIVPYAVSPQYTSQQKQIIRSSLRGMEKISCFRFVERKSEKDYVFIVPLDGCYSYVGRIGGGQLMSLSPDCLADFIIWHEMMHAIGFEHEHQRPDRDNHLTVKYENVIPAQMVNFEKIRANEVDYPDKYDYSSLMHYDSYAFGKLDEKRKVRLATMVPKKAGVSLGDNMAFSPTDIRKLNRLGKCPSPISPVNPESGVQKKPQDVGKEDTTVPSAQCFDRTSNCHDFKEAGKCDSPAYKALMENYCALTCGYCKEMEKTTKLVEIPKSPQKEHTIKEEVKKPKVVIEEAEKDGNDVECEDLKISCKFFVEQCQKSNFRDVLKKHCRKTCGYC</sequence>
<feature type="disulfide bond" evidence="9">
    <location>
        <begin position="332"/>
        <end position="366"/>
    </location>
</feature>
<feature type="domain" description="ShKT" evidence="13">
    <location>
        <begin position="332"/>
        <end position="366"/>
    </location>
</feature>
<keyword evidence="6 10" id="KW-0482">Metalloprotease</keyword>
<evidence type="ECO:0000259" key="14">
    <source>
        <dbReference type="PROSITE" id="PS51864"/>
    </source>
</evidence>
<dbReference type="GO" id="GO:0006508">
    <property type="term" value="P:proteolysis"/>
    <property type="evidence" value="ECO:0007669"/>
    <property type="project" value="UniProtKB-KW"/>
</dbReference>
<feature type="binding site" evidence="10">
    <location>
        <position position="117"/>
    </location>
    <ligand>
        <name>Zn(2+)</name>
        <dbReference type="ChEBI" id="CHEBI:29105"/>
        <note>catalytic</note>
    </ligand>
</feature>
<evidence type="ECO:0000313" key="16">
    <source>
        <dbReference type="Proteomes" id="UP001177023"/>
    </source>
</evidence>
<feature type="compositionally biased region" description="Basic and acidic residues" evidence="12">
    <location>
        <begin position="235"/>
        <end position="244"/>
    </location>
</feature>
<evidence type="ECO:0000256" key="6">
    <source>
        <dbReference type="ARBA" id="ARBA00023049"/>
    </source>
</evidence>
<dbReference type="InterPro" id="IPR024079">
    <property type="entry name" value="MetalloPept_cat_dom_sf"/>
</dbReference>
<comment type="function">
    <text evidence="1">Metalloprotease.</text>
</comment>
<evidence type="ECO:0000256" key="7">
    <source>
        <dbReference type="ARBA" id="ARBA00023145"/>
    </source>
</evidence>
<evidence type="ECO:0000256" key="4">
    <source>
        <dbReference type="ARBA" id="ARBA00022801"/>
    </source>
</evidence>
<name>A0AA36CEX1_9BILA</name>
<evidence type="ECO:0000256" key="1">
    <source>
        <dbReference type="ARBA" id="ARBA00002657"/>
    </source>
</evidence>
<dbReference type="InterPro" id="IPR001506">
    <property type="entry name" value="Peptidase_M12A"/>
</dbReference>
<dbReference type="InterPro" id="IPR034035">
    <property type="entry name" value="Astacin-like_dom"/>
</dbReference>
<feature type="domain" description="Peptidase M12A" evidence="14">
    <location>
        <begin position="20"/>
        <end position="220"/>
    </location>
</feature>
<dbReference type="GO" id="GO:0008270">
    <property type="term" value="F:zinc ion binding"/>
    <property type="evidence" value="ECO:0007669"/>
    <property type="project" value="UniProtKB-UniRule"/>
</dbReference>
<evidence type="ECO:0000313" key="15">
    <source>
        <dbReference type="EMBL" id="CAJ0567733.1"/>
    </source>
</evidence>
<evidence type="ECO:0000256" key="11">
    <source>
        <dbReference type="RuleBase" id="RU361183"/>
    </source>
</evidence>
<organism evidence="15 16">
    <name type="scientific">Mesorhabditis spiculigera</name>
    <dbReference type="NCBI Taxonomy" id="96644"/>
    <lineage>
        <taxon>Eukaryota</taxon>
        <taxon>Metazoa</taxon>
        <taxon>Ecdysozoa</taxon>
        <taxon>Nematoda</taxon>
        <taxon>Chromadorea</taxon>
        <taxon>Rhabditida</taxon>
        <taxon>Rhabditina</taxon>
        <taxon>Rhabditomorpha</taxon>
        <taxon>Rhabditoidea</taxon>
        <taxon>Rhabditidae</taxon>
        <taxon>Mesorhabditinae</taxon>
        <taxon>Mesorhabditis</taxon>
    </lineage>
</organism>
<dbReference type="Proteomes" id="UP001177023">
    <property type="component" value="Unassembled WGS sequence"/>
</dbReference>
<evidence type="ECO:0000256" key="3">
    <source>
        <dbReference type="ARBA" id="ARBA00022723"/>
    </source>
</evidence>
<dbReference type="PANTHER" id="PTHR10127:SF852">
    <property type="entry name" value="ZINC METALLOPROTEINASE NAS-12"/>
    <property type="match status" value="1"/>
</dbReference>
<evidence type="ECO:0000256" key="2">
    <source>
        <dbReference type="ARBA" id="ARBA00022670"/>
    </source>
</evidence>
<comment type="cofactor">
    <cofactor evidence="10 11">
        <name>Zn(2+)</name>
        <dbReference type="ChEBI" id="CHEBI:29105"/>
    </cofactor>
    <text evidence="10 11">Binds 1 zinc ion per subunit.</text>
</comment>
<dbReference type="PRINTS" id="PR00480">
    <property type="entry name" value="ASTACIN"/>
</dbReference>
<evidence type="ECO:0000256" key="12">
    <source>
        <dbReference type="SAM" id="MobiDB-lite"/>
    </source>
</evidence>
<dbReference type="PROSITE" id="PS51670">
    <property type="entry name" value="SHKT"/>
    <property type="match status" value="2"/>
</dbReference>
<dbReference type="SUPFAM" id="SSF55486">
    <property type="entry name" value="Metalloproteases ('zincins'), catalytic domain"/>
    <property type="match status" value="1"/>
</dbReference>
<feature type="binding site" evidence="10">
    <location>
        <position position="113"/>
    </location>
    <ligand>
        <name>Zn(2+)</name>
        <dbReference type="ChEBI" id="CHEBI:29105"/>
        <note>catalytic</note>
    </ligand>
</feature>
<keyword evidence="8 9" id="KW-1015">Disulfide bond</keyword>
<feature type="region of interest" description="Disordered" evidence="12">
    <location>
        <begin position="222"/>
        <end position="245"/>
    </location>
</feature>
<feature type="non-terminal residue" evidence="15">
    <location>
        <position position="366"/>
    </location>
</feature>
<evidence type="ECO:0000256" key="10">
    <source>
        <dbReference type="PROSITE-ProRule" id="PRU01211"/>
    </source>
</evidence>